<evidence type="ECO:0000313" key="6">
    <source>
        <dbReference type="Proteomes" id="UP000481339"/>
    </source>
</evidence>
<dbReference type="PANTHER" id="PTHR10587:SF133">
    <property type="entry name" value="CHITIN DEACETYLASE 1-RELATED"/>
    <property type="match status" value="1"/>
</dbReference>
<dbReference type="GO" id="GO:0046872">
    <property type="term" value="F:metal ion binding"/>
    <property type="evidence" value="ECO:0007669"/>
    <property type="project" value="UniProtKB-KW"/>
</dbReference>
<evidence type="ECO:0000256" key="1">
    <source>
        <dbReference type="ARBA" id="ARBA00022723"/>
    </source>
</evidence>
<dbReference type="PANTHER" id="PTHR10587">
    <property type="entry name" value="GLYCOSYL TRANSFERASE-RELATED"/>
    <property type="match status" value="1"/>
</dbReference>
<dbReference type="Proteomes" id="UP000481339">
    <property type="component" value="Unassembled WGS sequence"/>
</dbReference>
<dbReference type="OrthoDB" id="9763050at2"/>
<evidence type="ECO:0000256" key="2">
    <source>
        <dbReference type="ARBA" id="ARBA00022801"/>
    </source>
</evidence>
<feature type="compositionally biased region" description="Acidic residues" evidence="3">
    <location>
        <begin position="242"/>
        <end position="252"/>
    </location>
</feature>
<dbReference type="Gene3D" id="3.20.20.370">
    <property type="entry name" value="Glycoside hydrolase/deacetylase"/>
    <property type="match status" value="1"/>
</dbReference>
<accession>A0A7C8BPD5</accession>
<name>A0A7C8BPD5_9MICO</name>
<feature type="compositionally biased region" description="Low complexity" evidence="3">
    <location>
        <begin position="218"/>
        <end position="228"/>
    </location>
</feature>
<sequence>MFAEPFTAIGRVIVLTVCGLVLGGCSIPDVVDGSDARAEVHDLAAVITMGTLPAPLVPDAVGLTGQRILNPDTHTGGRFGYLPASDAFGEHVDAFVRDAIQRQVNAVGVAYEPNATREPAGLEDRACQQGTTTVAAALASGDGLDLTCDVIAASGSIAGERVRAVQGTAAAVADDRTITVYGSTADGSATTGDGLFDDSRREEIAQAVDEAADRLGLGDLLGGSVDDGTSGDGTEDGGASDADGETSGDDADASAADTRLSLLLQGTTIAADGSAAIPVPSALLPAGHAPVVLAIPADALDGLLGDLGRQVRDAVVGQTPFDAGTAVPVGRQHVDCELVSCIAITFDDGPNDQQTPQILDILAQKQATATYFLLGRQVQAFPDQARRIAEAGHQIGSHSWDHPQLTKLSDDDVRSQLQRSLDEIEQVTGSRPTIYRPPYGDVDDRVRGLAGIPAVLWDVDTRDWSKPGEDQEYRTATENAHTGAIVLFHDRLDGTVHQLPAIIDDYRARGMTLVTVGQLFGDALAGNSEFMDHRATAIEPQG</sequence>
<feature type="domain" description="NodB homology" evidence="4">
    <location>
        <begin position="340"/>
        <end position="514"/>
    </location>
</feature>
<keyword evidence="1" id="KW-0479">Metal-binding</keyword>
<dbReference type="RefSeq" id="WP_158035567.1">
    <property type="nucleotide sequence ID" value="NZ_BAAAZV010000018.1"/>
</dbReference>
<organism evidence="5 6">
    <name type="scientific">Pseudoclavibacter caeni</name>
    <dbReference type="NCBI Taxonomy" id="908846"/>
    <lineage>
        <taxon>Bacteria</taxon>
        <taxon>Bacillati</taxon>
        <taxon>Actinomycetota</taxon>
        <taxon>Actinomycetes</taxon>
        <taxon>Micrococcales</taxon>
        <taxon>Microbacteriaceae</taxon>
        <taxon>Pseudoclavibacter</taxon>
    </lineage>
</organism>
<dbReference type="PROSITE" id="PS51677">
    <property type="entry name" value="NODB"/>
    <property type="match status" value="1"/>
</dbReference>
<evidence type="ECO:0000256" key="3">
    <source>
        <dbReference type="SAM" id="MobiDB-lite"/>
    </source>
</evidence>
<dbReference type="InterPro" id="IPR002509">
    <property type="entry name" value="NODB_dom"/>
</dbReference>
<dbReference type="Pfam" id="PF01522">
    <property type="entry name" value="Polysacc_deac_1"/>
    <property type="match status" value="1"/>
</dbReference>
<evidence type="ECO:0000259" key="4">
    <source>
        <dbReference type="PROSITE" id="PS51677"/>
    </source>
</evidence>
<dbReference type="EMBL" id="WBKA01000001">
    <property type="protein sequence ID" value="KAB1633730.1"/>
    <property type="molecule type" value="Genomic_DNA"/>
</dbReference>
<feature type="region of interest" description="Disordered" evidence="3">
    <location>
        <begin position="218"/>
        <end position="253"/>
    </location>
</feature>
<keyword evidence="6" id="KW-1185">Reference proteome</keyword>
<dbReference type="CDD" id="cd10917">
    <property type="entry name" value="CE4_NodB_like_6s_7s"/>
    <property type="match status" value="1"/>
</dbReference>
<dbReference type="SUPFAM" id="SSF88713">
    <property type="entry name" value="Glycoside hydrolase/deacetylase"/>
    <property type="match status" value="1"/>
</dbReference>
<dbReference type="InterPro" id="IPR011330">
    <property type="entry name" value="Glyco_hydro/deAcase_b/a-brl"/>
</dbReference>
<dbReference type="GO" id="GO:0016810">
    <property type="term" value="F:hydrolase activity, acting on carbon-nitrogen (but not peptide) bonds"/>
    <property type="evidence" value="ECO:0007669"/>
    <property type="project" value="InterPro"/>
</dbReference>
<proteinExistence type="predicted"/>
<dbReference type="AlphaFoldDB" id="A0A7C8BPD5"/>
<comment type="caution">
    <text evidence="5">The sequence shown here is derived from an EMBL/GenBank/DDBJ whole genome shotgun (WGS) entry which is preliminary data.</text>
</comment>
<dbReference type="InterPro" id="IPR050248">
    <property type="entry name" value="Polysacc_deacetylase_ArnD"/>
</dbReference>
<gene>
    <name evidence="5" type="ORF">F8O02_02060</name>
</gene>
<reference evidence="5 6" key="1">
    <citation type="submission" date="2019-09" db="EMBL/GenBank/DDBJ databases">
        <title>Phylogeny of genus Pseudoclavibacter and closely related genus.</title>
        <authorList>
            <person name="Li Y."/>
        </authorList>
    </citation>
    <scope>NUCLEOTIDE SEQUENCE [LARGE SCALE GENOMIC DNA]</scope>
    <source>
        <strain evidence="5 6">JCM 16921</strain>
    </source>
</reference>
<keyword evidence="2" id="KW-0378">Hydrolase</keyword>
<evidence type="ECO:0000313" key="5">
    <source>
        <dbReference type="EMBL" id="KAB1633730.1"/>
    </source>
</evidence>
<protein>
    <submittedName>
        <fullName evidence="5">Polysaccharide deacetylase family protein</fullName>
    </submittedName>
</protein>
<dbReference type="GO" id="GO:0016020">
    <property type="term" value="C:membrane"/>
    <property type="evidence" value="ECO:0007669"/>
    <property type="project" value="TreeGrafter"/>
</dbReference>
<dbReference type="GO" id="GO:0005975">
    <property type="term" value="P:carbohydrate metabolic process"/>
    <property type="evidence" value="ECO:0007669"/>
    <property type="project" value="InterPro"/>
</dbReference>